<protein>
    <submittedName>
        <fullName evidence="5">Penicillin-binding protein</fullName>
    </submittedName>
</protein>
<dbReference type="AlphaFoldDB" id="A0A510WTB3"/>
<dbReference type="RefSeq" id="WP_057827049.1">
    <property type="nucleotide sequence ID" value="NZ_BAAACL010000016.1"/>
</dbReference>
<dbReference type="Proteomes" id="UP000321722">
    <property type="component" value="Unassembled WGS sequence"/>
</dbReference>
<dbReference type="InterPro" id="IPR050491">
    <property type="entry name" value="AmpC-like"/>
</dbReference>
<keyword evidence="6" id="KW-1185">Reference proteome</keyword>
<dbReference type="Pfam" id="PF00144">
    <property type="entry name" value="Beta-lactamase"/>
    <property type="match status" value="1"/>
</dbReference>
<sequence>MKNKVKYIIGSITFVILIALIMVFLNKNCMAHYYFERMTGHEYPDISGYHKVTVDEMNGTTDQDKEQKIKKIMAKDKINGIVLFGDPSKKPNIVESDQSNDAKNKIGPNVLYPIASLQKVYTGIAIQKLIDEHKISLSTTINKFYPKIANSNKITVGDLLSHISGIDDGNQQTPVVLKNENDALSFVEKNLNSTGKIGKWNYSDSDYALLAGIVSKVSGMGYQDYINKNILVPYKLKNTKFYNQVNDKADVISGNMQSTGNDLCFETLKRKMSVALGAGGMFSSAIDYWNFVNALTSNKIIPLNDITSNTNRYYDGVYLGQGTIHADGAMNGCQSCFIANYDSNQTFIFFSNNISFKQMLKVRGKLVEICFE</sequence>
<dbReference type="SUPFAM" id="SSF56601">
    <property type="entry name" value="beta-lactamase/transpeptidase-like"/>
    <property type="match status" value="1"/>
</dbReference>
<comment type="subcellular location">
    <subcellularLocation>
        <location evidence="1">Membrane</location>
    </subcellularLocation>
</comment>
<dbReference type="GO" id="GO:0016020">
    <property type="term" value="C:membrane"/>
    <property type="evidence" value="ECO:0007669"/>
    <property type="project" value="UniProtKB-SubCell"/>
</dbReference>
<evidence type="ECO:0000313" key="5">
    <source>
        <dbReference type="EMBL" id="GEK42474.1"/>
    </source>
</evidence>
<reference evidence="5 6" key="1">
    <citation type="submission" date="2019-07" db="EMBL/GenBank/DDBJ databases">
        <title>Whole genome shotgun sequence of Lactobacillus aviarius subsp. aviarius NBRC 102162.</title>
        <authorList>
            <person name="Hosoyama A."/>
            <person name="Uohara A."/>
            <person name="Ohji S."/>
            <person name="Ichikawa N."/>
        </authorList>
    </citation>
    <scope>NUCLEOTIDE SEQUENCE [LARGE SCALE GENOMIC DNA]</scope>
    <source>
        <strain evidence="5 6">NBRC 102162</strain>
    </source>
</reference>
<evidence type="ECO:0000256" key="2">
    <source>
        <dbReference type="ARBA" id="ARBA00023136"/>
    </source>
</evidence>
<evidence type="ECO:0000259" key="4">
    <source>
        <dbReference type="Pfam" id="PF00144"/>
    </source>
</evidence>
<evidence type="ECO:0000256" key="3">
    <source>
        <dbReference type="SAM" id="Phobius"/>
    </source>
</evidence>
<keyword evidence="3" id="KW-1133">Transmembrane helix</keyword>
<gene>
    <name evidence="5" type="primary">pbpX</name>
    <name evidence="5" type="ORF">LAV01_13060</name>
</gene>
<dbReference type="EMBL" id="BJUI01000024">
    <property type="protein sequence ID" value="GEK42474.1"/>
    <property type="molecule type" value="Genomic_DNA"/>
</dbReference>
<comment type="caution">
    <text evidence="5">The sequence shown here is derived from an EMBL/GenBank/DDBJ whole genome shotgun (WGS) entry which is preliminary data.</text>
</comment>
<dbReference type="PANTHER" id="PTHR46825:SF11">
    <property type="entry name" value="PENICILLIN-BINDING PROTEIN 4"/>
    <property type="match status" value="1"/>
</dbReference>
<accession>A0A510WTB3</accession>
<dbReference type="Gene3D" id="3.40.710.10">
    <property type="entry name" value="DD-peptidase/beta-lactamase superfamily"/>
    <property type="match status" value="1"/>
</dbReference>
<keyword evidence="3" id="KW-0812">Transmembrane</keyword>
<organism evidence="5 6">
    <name type="scientific">Ligilactobacillus aviarius</name>
    <dbReference type="NCBI Taxonomy" id="1606"/>
    <lineage>
        <taxon>Bacteria</taxon>
        <taxon>Bacillati</taxon>
        <taxon>Bacillota</taxon>
        <taxon>Bacilli</taxon>
        <taxon>Lactobacillales</taxon>
        <taxon>Lactobacillaceae</taxon>
        <taxon>Ligilactobacillus</taxon>
    </lineage>
</organism>
<proteinExistence type="predicted"/>
<dbReference type="InterPro" id="IPR012338">
    <property type="entry name" value="Beta-lactam/transpept-like"/>
</dbReference>
<feature type="transmembrane region" description="Helical" evidence="3">
    <location>
        <begin position="7"/>
        <end position="25"/>
    </location>
</feature>
<keyword evidence="2 3" id="KW-0472">Membrane</keyword>
<evidence type="ECO:0000256" key="1">
    <source>
        <dbReference type="ARBA" id="ARBA00004370"/>
    </source>
</evidence>
<dbReference type="InterPro" id="IPR001466">
    <property type="entry name" value="Beta-lactam-related"/>
</dbReference>
<name>A0A510WTB3_9LACO</name>
<evidence type="ECO:0000313" key="6">
    <source>
        <dbReference type="Proteomes" id="UP000321722"/>
    </source>
</evidence>
<dbReference type="PANTHER" id="PTHR46825">
    <property type="entry name" value="D-ALANYL-D-ALANINE-CARBOXYPEPTIDASE/ENDOPEPTIDASE AMPH"/>
    <property type="match status" value="1"/>
</dbReference>
<feature type="domain" description="Beta-lactamase-related" evidence="4">
    <location>
        <begin position="101"/>
        <end position="352"/>
    </location>
</feature>
<dbReference type="GeneID" id="29934358"/>